<evidence type="ECO:0000313" key="12">
    <source>
        <dbReference type="EnsemblMetazoa" id="ASIC020577-PA"/>
    </source>
</evidence>
<keyword evidence="2" id="KW-1003">Cell membrane</keyword>
<dbReference type="Proteomes" id="UP000030765">
    <property type="component" value="Unassembled WGS sequence"/>
</dbReference>
<dbReference type="GO" id="GO:0004984">
    <property type="term" value="F:olfactory receptor activity"/>
    <property type="evidence" value="ECO:0007669"/>
    <property type="project" value="InterPro"/>
</dbReference>
<evidence type="ECO:0000256" key="1">
    <source>
        <dbReference type="ARBA" id="ARBA00004651"/>
    </source>
</evidence>
<dbReference type="OMA" id="PIEANYF"/>
<evidence type="ECO:0000256" key="9">
    <source>
        <dbReference type="ARBA" id="ARBA00023224"/>
    </source>
</evidence>
<accession>A0A084WQ72</accession>
<dbReference type="VEuPathDB" id="VectorBase:ASIC020577"/>
<keyword evidence="3" id="KW-0716">Sensory transduction</keyword>
<keyword evidence="4 10" id="KW-0812">Transmembrane</keyword>
<feature type="transmembrane region" description="Helical" evidence="10">
    <location>
        <begin position="189"/>
        <end position="210"/>
    </location>
</feature>
<dbReference type="OrthoDB" id="7731527at2759"/>
<evidence type="ECO:0000256" key="6">
    <source>
        <dbReference type="ARBA" id="ARBA00022989"/>
    </source>
</evidence>
<evidence type="ECO:0000256" key="5">
    <source>
        <dbReference type="ARBA" id="ARBA00022725"/>
    </source>
</evidence>
<dbReference type="PANTHER" id="PTHR21137:SF35">
    <property type="entry name" value="ODORANT RECEPTOR 19A-RELATED"/>
    <property type="match status" value="1"/>
</dbReference>
<evidence type="ECO:0000256" key="4">
    <source>
        <dbReference type="ARBA" id="ARBA00022692"/>
    </source>
</evidence>
<dbReference type="EnsemblMetazoa" id="ASIC020577-RA">
    <property type="protein sequence ID" value="ASIC020577-PA"/>
    <property type="gene ID" value="ASIC020577"/>
</dbReference>
<dbReference type="GO" id="GO:0005549">
    <property type="term" value="F:odorant binding"/>
    <property type="evidence" value="ECO:0007669"/>
    <property type="project" value="InterPro"/>
</dbReference>
<comment type="subcellular location">
    <subcellularLocation>
        <location evidence="1">Cell membrane</location>
        <topology evidence="1">Multi-pass membrane protein</topology>
    </subcellularLocation>
</comment>
<evidence type="ECO:0000256" key="8">
    <source>
        <dbReference type="ARBA" id="ARBA00023170"/>
    </source>
</evidence>
<feature type="transmembrane region" description="Helical" evidence="10">
    <location>
        <begin position="37"/>
        <end position="59"/>
    </location>
</feature>
<organism evidence="11">
    <name type="scientific">Anopheles sinensis</name>
    <name type="common">Mosquito</name>
    <dbReference type="NCBI Taxonomy" id="74873"/>
    <lineage>
        <taxon>Eukaryota</taxon>
        <taxon>Metazoa</taxon>
        <taxon>Ecdysozoa</taxon>
        <taxon>Arthropoda</taxon>
        <taxon>Hexapoda</taxon>
        <taxon>Insecta</taxon>
        <taxon>Pterygota</taxon>
        <taxon>Neoptera</taxon>
        <taxon>Endopterygota</taxon>
        <taxon>Diptera</taxon>
        <taxon>Nematocera</taxon>
        <taxon>Culicoidea</taxon>
        <taxon>Culicidae</taxon>
        <taxon>Anophelinae</taxon>
        <taxon>Anopheles</taxon>
    </lineage>
</organism>
<name>A0A084WQ72_ANOSI</name>
<keyword evidence="8" id="KW-0675">Receptor</keyword>
<evidence type="ECO:0000313" key="13">
    <source>
        <dbReference type="Proteomes" id="UP000030765"/>
    </source>
</evidence>
<proteinExistence type="predicted"/>
<dbReference type="GO" id="GO:0005886">
    <property type="term" value="C:plasma membrane"/>
    <property type="evidence" value="ECO:0007669"/>
    <property type="project" value="UniProtKB-SubCell"/>
</dbReference>
<dbReference type="EMBL" id="ATLV01025279">
    <property type="status" value="NOT_ANNOTATED_CDS"/>
    <property type="molecule type" value="Genomic_DNA"/>
</dbReference>
<dbReference type="GO" id="GO:0007165">
    <property type="term" value="P:signal transduction"/>
    <property type="evidence" value="ECO:0007669"/>
    <property type="project" value="UniProtKB-KW"/>
</dbReference>
<reference evidence="12" key="2">
    <citation type="submission" date="2020-05" db="UniProtKB">
        <authorList>
            <consortium name="EnsemblMetazoa"/>
        </authorList>
    </citation>
    <scope>IDENTIFICATION</scope>
</reference>
<gene>
    <name evidence="11" type="ORF">ZHAS_00020577</name>
</gene>
<feature type="transmembrane region" description="Helical" evidence="10">
    <location>
        <begin position="216"/>
        <end position="236"/>
    </location>
</feature>
<dbReference type="STRING" id="74873.A0A084WQ72"/>
<feature type="transmembrane region" description="Helical" evidence="10">
    <location>
        <begin position="132"/>
        <end position="156"/>
    </location>
</feature>
<keyword evidence="9" id="KW-0807">Transducer</keyword>
<dbReference type="Pfam" id="PF02949">
    <property type="entry name" value="7tm_6"/>
    <property type="match status" value="1"/>
</dbReference>
<evidence type="ECO:0000256" key="3">
    <source>
        <dbReference type="ARBA" id="ARBA00022606"/>
    </source>
</evidence>
<dbReference type="PANTHER" id="PTHR21137">
    <property type="entry name" value="ODORANT RECEPTOR"/>
    <property type="match status" value="1"/>
</dbReference>
<evidence type="ECO:0000256" key="10">
    <source>
        <dbReference type="SAM" id="Phobius"/>
    </source>
</evidence>
<protein>
    <submittedName>
        <fullName evidence="11">AGAP004356-PA-like protein</fullName>
    </submittedName>
</protein>
<reference evidence="11 13" key="1">
    <citation type="journal article" date="2014" name="BMC Genomics">
        <title>Genome sequence of Anopheles sinensis provides insight into genetics basis of mosquito competence for malaria parasites.</title>
        <authorList>
            <person name="Zhou D."/>
            <person name="Zhang D."/>
            <person name="Ding G."/>
            <person name="Shi L."/>
            <person name="Hou Q."/>
            <person name="Ye Y."/>
            <person name="Xu Y."/>
            <person name="Zhou H."/>
            <person name="Xiong C."/>
            <person name="Li S."/>
            <person name="Yu J."/>
            <person name="Hong S."/>
            <person name="Yu X."/>
            <person name="Zou P."/>
            <person name="Chen C."/>
            <person name="Chang X."/>
            <person name="Wang W."/>
            <person name="Lv Y."/>
            <person name="Sun Y."/>
            <person name="Ma L."/>
            <person name="Shen B."/>
            <person name="Zhu C."/>
        </authorList>
    </citation>
    <scope>NUCLEOTIDE SEQUENCE [LARGE SCALE GENOMIC DNA]</scope>
</reference>
<keyword evidence="6 10" id="KW-1133">Transmembrane helix</keyword>
<dbReference type="InterPro" id="IPR004117">
    <property type="entry name" value="7tm6_olfct_rcpt"/>
</dbReference>
<dbReference type="AlphaFoldDB" id="A0A084WQ72"/>
<evidence type="ECO:0000256" key="2">
    <source>
        <dbReference type="ARBA" id="ARBA00022475"/>
    </source>
</evidence>
<keyword evidence="13" id="KW-1185">Reference proteome</keyword>
<evidence type="ECO:0000313" key="11">
    <source>
        <dbReference type="EMBL" id="KFB52366.1"/>
    </source>
</evidence>
<dbReference type="EMBL" id="KE525379">
    <property type="protein sequence ID" value="KFB52366.1"/>
    <property type="molecule type" value="Genomic_DNA"/>
</dbReference>
<evidence type="ECO:0000256" key="7">
    <source>
        <dbReference type="ARBA" id="ARBA00023136"/>
    </source>
</evidence>
<keyword evidence="7 10" id="KW-0472">Membrane</keyword>
<sequence length="304" mass="34919">MEHDEHQHGQFPLMELCIRMLRKLSLWNQAPGGSLPIMGYLSVGSYMLVWVLPSFVFIVTSEDNVTLLLKAVTEQIVFFTIFYKFCSFVYNFRQWESLFYDLQRTFATVQTDPNAEVQAVLTHVRKVAYYLTRYYCTIVTFNMLAYGTFPMIYVIIKYAITGTYSVPLSTPIEGCCASTLEEILSGQMLFLYTSTIFALCLLMTVISVAFNNTYLLISMFFVLGYCMFQTFCFSMLGTELIEESASVANAIFHSSWYSRAHLQQRDLAFILLRAQRPVKLTAAKLFVVTRMSFTQVMSSSILRN</sequence>
<keyword evidence="5" id="KW-0552">Olfaction</keyword>